<proteinExistence type="predicted"/>
<feature type="compositionally biased region" description="Basic and acidic residues" evidence="1">
    <location>
        <begin position="213"/>
        <end position="223"/>
    </location>
</feature>
<dbReference type="OrthoDB" id="10383331at2759"/>
<feature type="region of interest" description="Disordered" evidence="1">
    <location>
        <begin position="213"/>
        <end position="232"/>
    </location>
</feature>
<protein>
    <submittedName>
        <fullName evidence="2">Uncharacterized protein</fullName>
    </submittedName>
</protein>
<dbReference type="AlphaFoldDB" id="A0A8H6RIF8"/>
<name>A0A8H6RIF8_9PEZI</name>
<sequence length="294" mass="33319">MADDAASVWTRTSSRKSNTSSSYFSCHSRLDSDDEDAGPKGDGAGSDMSSRCWRSERELSMVSTNHFRVLGGSCSVERDVTESIVLGEDYHVLPPPIPPRNPRRGSLYFGSSNMVTSRWSSSTCDASESSDHSLNMKARPREDSKLDFRPPVYTELDLLLEDIKSRINAIKWTMEEDRKRLEADQTKEDALLSNKRLPMPEWAKALRDPDIPDSLSVRDDSARRASFPRRRPKRQLDEFRPLTFIFRGVDPSYHKLCPSYKKASSTDSPAKKDADLPLISEEQVEARFHAPSWI</sequence>
<evidence type="ECO:0000313" key="2">
    <source>
        <dbReference type="EMBL" id="KAF7191417.1"/>
    </source>
</evidence>
<feature type="region of interest" description="Disordered" evidence="1">
    <location>
        <begin position="1"/>
        <end position="50"/>
    </location>
</feature>
<reference evidence="2" key="1">
    <citation type="submission" date="2020-04" db="EMBL/GenBank/DDBJ databases">
        <title>Draft genome resource of the tomato pathogen Pseudocercospora fuligena.</title>
        <authorList>
            <person name="Zaccaron A."/>
        </authorList>
    </citation>
    <scope>NUCLEOTIDE SEQUENCE</scope>
    <source>
        <strain evidence="2">PF001</strain>
    </source>
</reference>
<evidence type="ECO:0000256" key="1">
    <source>
        <dbReference type="SAM" id="MobiDB-lite"/>
    </source>
</evidence>
<organism evidence="2 3">
    <name type="scientific">Pseudocercospora fuligena</name>
    <dbReference type="NCBI Taxonomy" id="685502"/>
    <lineage>
        <taxon>Eukaryota</taxon>
        <taxon>Fungi</taxon>
        <taxon>Dikarya</taxon>
        <taxon>Ascomycota</taxon>
        <taxon>Pezizomycotina</taxon>
        <taxon>Dothideomycetes</taxon>
        <taxon>Dothideomycetidae</taxon>
        <taxon>Mycosphaerellales</taxon>
        <taxon>Mycosphaerellaceae</taxon>
        <taxon>Pseudocercospora</taxon>
    </lineage>
</organism>
<feature type="compositionally biased region" description="Low complexity" evidence="1">
    <location>
        <begin position="15"/>
        <end position="25"/>
    </location>
</feature>
<dbReference type="EMBL" id="JABCIY010000158">
    <property type="protein sequence ID" value="KAF7191417.1"/>
    <property type="molecule type" value="Genomic_DNA"/>
</dbReference>
<accession>A0A8H6RIF8</accession>
<evidence type="ECO:0000313" key="3">
    <source>
        <dbReference type="Proteomes" id="UP000660729"/>
    </source>
</evidence>
<gene>
    <name evidence="2" type="ORF">HII31_07440</name>
</gene>
<keyword evidence="3" id="KW-1185">Reference proteome</keyword>
<dbReference type="Proteomes" id="UP000660729">
    <property type="component" value="Unassembled WGS sequence"/>
</dbReference>
<feature type="region of interest" description="Disordered" evidence="1">
    <location>
        <begin position="259"/>
        <end position="278"/>
    </location>
</feature>
<comment type="caution">
    <text evidence="2">The sequence shown here is derived from an EMBL/GenBank/DDBJ whole genome shotgun (WGS) entry which is preliminary data.</text>
</comment>